<dbReference type="Proteomes" id="UP000515211">
    <property type="component" value="Chromosome 2"/>
</dbReference>
<organism evidence="2 3">
    <name type="scientific">Arachis duranensis</name>
    <name type="common">Wild peanut</name>
    <dbReference type="NCBI Taxonomy" id="130453"/>
    <lineage>
        <taxon>Eukaryota</taxon>
        <taxon>Viridiplantae</taxon>
        <taxon>Streptophyta</taxon>
        <taxon>Embryophyta</taxon>
        <taxon>Tracheophyta</taxon>
        <taxon>Spermatophyta</taxon>
        <taxon>Magnoliopsida</taxon>
        <taxon>eudicotyledons</taxon>
        <taxon>Gunneridae</taxon>
        <taxon>Pentapetalae</taxon>
        <taxon>rosids</taxon>
        <taxon>fabids</taxon>
        <taxon>Fabales</taxon>
        <taxon>Fabaceae</taxon>
        <taxon>Papilionoideae</taxon>
        <taxon>50 kb inversion clade</taxon>
        <taxon>dalbergioids sensu lato</taxon>
        <taxon>Dalbergieae</taxon>
        <taxon>Pterocarpus clade</taxon>
        <taxon>Arachis</taxon>
    </lineage>
</organism>
<dbReference type="GO" id="GO:0006629">
    <property type="term" value="P:lipid metabolic process"/>
    <property type="evidence" value="ECO:0007669"/>
    <property type="project" value="InterPro"/>
</dbReference>
<dbReference type="AlphaFoldDB" id="A0A9C6TP03"/>
<dbReference type="Pfam" id="PF04083">
    <property type="entry name" value="Abhydro_lipase"/>
    <property type="match status" value="1"/>
</dbReference>
<name>A0A9C6TP03_ARADU</name>
<evidence type="ECO:0000259" key="1">
    <source>
        <dbReference type="Pfam" id="PF04083"/>
    </source>
</evidence>
<proteinExistence type="predicted"/>
<accession>A0A9C6TP03</accession>
<evidence type="ECO:0000313" key="3">
    <source>
        <dbReference type="RefSeq" id="XP_052113877.1"/>
    </source>
</evidence>
<evidence type="ECO:0000313" key="2">
    <source>
        <dbReference type="Proteomes" id="UP000515211"/>
    </source>
</evidence>
<dbReference type="GeneID" id="110277980"/>
<reference evidence="3" key="2">
    <citation type="submission" date="2025-08" db="UniProtKB">
        <authorList>
            <consortium name="RefSeq"/>
        </authorList>
    </citation>
    <scope>IDENTIFICATION</scope>
    <source>
        <tissue evidence="3">Whole plant</tissue>
    </source>
</reference>
<protein>
    <submittedName>
        <fullName evidence="3">Uncharacterized protein LOC110277980</fullName>
    </submittedName>
</protein>
<sequence length="124" mass="13925">MEKVEAARASLSCMGQAEWLELDCNHSELKVVILLHCHHSPLKVFSHHWFTQGYACEEHLVTTVDGYVLSVPRIPVGLSQEPWGNRPPVLLQQDGITWLLIMKIGDFFFPPNSICTNLGSLNSV</sequence>
<dbReference type="InterPro" id="IPR006693">
    <property type="entry name" value="AB_hydrolase_lipase"/>
</dbReference>
<keyword evidence="2" id="KW-1185">Reference proteome</keyword>
<reference evidence="2" key="1">
    <citation type="journal article" date="2016" name="Nat. Genet.">
        <title>The genome sequences of Arachis duranensis and Arachis ipaensis, the diploid ancestors of cultivated peanut.</title>
        <authorList>
            <person name="Bertioli D.J."/>
            <person name="Cannon S.B."/>
            <person name="Froenicke L."/>
            <person name="Huang G."/>
            <person name="Farmer A.D."/>
            <person name="Cannon E.K."/>
            <person name="Liu X."/>
            <person name="Gao D."/>
            <person name="Clevenger J."/>
            <person name="Dash S."/>
            <person name="Ren L."/>
            <person name="Moretzsohn M.C."/>
            <person name="Shirasawa K."/>
            <person name="Huang W."/>
            <person name="Vidigal B."/>
            <person name="Abernathy B."/>
            <person name="Chu Y."/>
            <person name="Niederhuth C.E."/>
            <person name="Umale P."/>
            <person name="Araujo A.C."/>
            <person name="Kozik A."/>
            <person name="Kim K.D."/>
            <person name="Burow M.D."/>
            <person name="Varshney R.K."/>
            <person name="Wang X."/>
            <person name="Zhang X."/>
            <person name="Barkley N."/>
            <person name="Guimaraes P.M."/>
            <person name="Isobe S."/>
            <person name="Guo B."/>
            <person name="Liao B."/>
            <person name="Stalker H.T."/>
            <person name="Schmitz R.J."/>
            <person name="Scheffler B.E."/>
            <person name="Leal-Bertioli S.C."/>
            <person name="Xun X."/>
            <person name="Jackson S.A."/>
            <person name="Michelmore R."/>
            <person name="Ozias-Akins P."/>
        </authorList>
    </citation>
    <scope>NUCLEOTIDE SEQUENCE [LARGE SCALE GENOMIC DNA]</scope>
    <source>
        <strain evidence="2">cv. V14167</strain>
    </source>
</reference>
<dbReference type="Gene3D" id="3.40.50.1820">
    <property type="entry name" value="alpha/beta hydrolase"/>
    <property type="match status" value="1"/>
</dbReference>
<feature type="domain" description="Partial AB-hydrolase lipase" evidence="1">
    <location>
        <begin position="52"/>
        <end position="92"/>
    </location>
</feature>
<gene>
    <name evidence="3" type="primary">LOC110277980</name>
</gene>
<dbReference type="InterPro" id="IPR029058">
    <property type="entry name" value="AB_hydrolase_fold"/>
</dbReference>
<dbReference type="KEGG" id="adu:110277980"/>
<dbReference type="RefSeq" id="XP_052113877.1">
    <property type="nucleotide sequence ID" value="XM_052257917.1"/>
</dbReference>